<dbReference type="STRING" id="2094558.A0A314UDW5"/>
<evidence type="ECO:0000313" key="1">
    <source>
        <dbReference type="EMBL" id="PQM34594.1"/>
    </source>
</evidence>
<dbReference type="InterPro" id="IPR004263">
    <property type="entry name" value="Exostosin"/>
</dbReference>
<dbReference type="PANTHER" id="PTHR11062:SF117">
    <property type="entry name" value="XYLOGLUCAN-SPECIFIC GALACTURONOSYLTRANSFERASE 1"/>
    <property type="match status" value="1"/>
</dbReference>
<evidence type="ECO:0000313" key="2">
    <source>
        <dbReference type="Proteomes" id="UP000250321"/>
    </source>
</evidence>
<protein>
    <submittedName>
        <fullName evidence="1">Uncharacterized protein</fullName>
    </submittedName>
</protein>
<proteinExistence type="predicted"/>
<organism evidence="1 2">
    <name type="scientific">Prunus yedoensis var. nudiflora</name>
    <dbReference type="NCBI Taxonomy" id="2094558"/>
    <lineage>
        <taxon>Eukaryota</taxon>
        <taxon>Viridiplantae</taxon>
        <taxon>Streptophyta</taxon>
        <taxon>Embryophyta</taxon>
        <taxon>Tracheophyta</taxon>
        <taxon>Spermatophyta</taxon>
        <taxon>Magnoliopsida</taxon>
        <taxon>eudicotyledons</taxon>
        <taxon>Gunneridae</taxon>
        <taxon>Pentapetalae</taxon>
        <taxon>rosids</taxon>
        <taxon>fabids</taxon>
        <taxon>Rosales</taxon>
        <taxon>Rosaceae</taxon>
        <taxon>Amygdaloideae</taxon>
        <taxon>Amygdaleae</taxon>
        <taxon>Prunus</taxon>
    </lineage>
</organism>
<reference evidence="1 2" key="1">
    <citation type="submission" date="2018-02" db="EMBL/GenBank/DDBJ databases">
        <title>Draft genome of wild Prunus yedoensis var. nudiflora.</title>
        <authorList>
            <person name="Baek S."/>
            <person name="Kim J.-H."/>
            <person name="Choi K."/>
            <person name="Kim G.-B."/>
            <person name="Cho A."/>
            <person name="Jang H."/>
            <person name="Shin C.-H."/>
            <person name="Yu H.-J."/>
            <person name="Mun J.-H."/>
        </authorList>
    </citation>
    <scope>NUCLEOTIDE SEQUENCE [LARGE SCALE GENOMIC DNA]</scope>
    <source>
        <strain evidence="2">cv. Jeju island</strain>
        <tissue evidence="1">Leaf</tissue>
    </source>
</reference>
<dbReference type="EMBL" id="PJQY01003786">
    <property type="protein sequence ID" value="PQM34594.1"/>
    <property type="molecule type" value="Genomic_DNA"/>
</dbReference>
<accession>A0A314UDW5</accession>
<dbReference type="GO" id="GO:0016757">
    <property type="term" value="F:glycosyltransferase activity"/>
    <property type="evidence" value="ECO:0007669"/>
    <property type="project" value="InterPro"/>
</dbReference>
<dbReference type="Proteomes" id="UP000250321">
    <property type="component" value="Unassembled WGS sequence"/>
</dbReference>
<dbReference type="PANTHER" id="PTHR11062">
    <property type="entry name" value="EXOSTOSIN HEPARAN SULFATE GLYCOSYLTRANSFERASE -RELATED"/>
    <property type="match status" value="1"/>
</dbReference>
<comment type="caution">
    <text evidence="1">The sequence shown here is derived from an EMBL/GenBank/DDBJ whole genome shotgun (WGS) entry which is preliminary data.</text>
</comment>
<keyword evidence="2" id="KW-1185">Reference proteome</keyword>
<gene>
    <name evidence="1" type="ORF">Pyn_31945</name>
</gene>
<name>A0A314UDW5_PRUYE</name>
<dbReference type="AlphaFoldDB" id="A0A314UDW5"/>
<sequence>METNATFLIVVQVDVTSQSQSLSFSWSCIPVLFDPFTAYYQYPWHLPEDHEKYSVFVDQEEVRQVKVNVVEMLMKISKKERDDMRRYIVYELLPGLVYGDSTAKLEKFQDAFSIIMSNLMERVTKMDSTA</sequence>
<dbReference type="OrthoDB" id="1924787at2759"/>